<evidence type="ECO:0000313" key="2">
    <source>
        <dbReference type="Proteomes" id="UP000504607"/>
    </source>
</evidence>
<dbReference type="OrthoDB" id="1026046at2759"/>
<dbReference type="Proteomes" id="UP000504607">
    <property type="component" value="Chromosome 16"/>
</dbReference>
<dbReference type="PANTHER" id="PTHR31374:SF304">
    <property type="entry name" value="OS04G0537100 PROTEIN"/>
    <property type="match status" value="1"/>
</dbReference>
<dbReference type="Pfam" id="PF02519">
    <property type="entry name" value="Auxin_inducible"/>
    <property type="match status" value="1"/>
</dbReference>
<sequence>MKKLRGFKLRIKVVRIWRWASRRSSTTGYLHLAPTTPPPWCQLQLHRVKAAPLTTKLRQWGLCLARGLGGVGGDRTEREEVAVKPLEGGGGRGPPPPPPKGHLAVYVGGGRNGEEGAPPHRFVVPVIYFNHPLFWELLREAEEEFGFHHAGGITIPCPVSRFELVRSRIAADPGQTGIRVNRS</sequence>
<dbReference type="KEGG" id="egu:109506728"/>
<keyword evidence="2" id="KW-1185">Reference proteome</keyword>
<dbReference type="PANTHER" id="PTHR31374">
    <property type="entry name" value="AUXIN-INDUCED PROTEIN-LIKE-RELATED"/>
    <property type="match status" value="1"/>
</dbReference>
<dbReference type="RefSeq" id="XP_029124459.1">
    <property type="nucleotide sequence ID" value="XM_029268626.1"/>
</dbReference>
<dbReference type="GO" id="GO:0009733">
    <property type="term" value="P:response to auxin"/>
    <property type="evidence" value="ECO:0007669"/>
    <property type="project" value="InterPro"/>
</dbReference>
<dbReference type="InterPro" id="IPR003676">
    <property type="entry name" value="SAUR_fam"/>
</dbReference>
<dbReference type="GeneID" id="109506728"/>
<comment type="similarity">
    <text evidence="1">Belongs to the ARG7 family.</text>
</comment>
<organism evidence="2 3">
    <name type="scientific">Elaeis guineensis var. tenera</name>
    <name type="common">Oil palm</name>
    <dbReference type="NCBI Taxonomy" id="51953"/>
    <lineage>
        <taxon>Eukaryota</taxon>
        <taxon>Viridiplantae</taxon>
        <taxon>Streptophyta</taxon>
        <taxon>Embryophyta</taxon>
        <taxon>Tracheophyta</taxon>
        <taxon>Spermatophyta</taxon>
        <taxon>Magnoliopsida</taxon>
        <taxon>Liliopsida</taxon>
        <taxon>Arecaceae</taxon>
        <taxon>Arecoideae</taxon>
        <taxon>Cocoseae</taxon>
        <taxon>Elaeidinae</taxon>
        <taxon>Elaeis</taxon>
    </lineage>
</organism>
<accession>A0A8N4FAT4</accession>
<protein>
    <submittedName>
        <fullName evidence="3">Auxin-responsive protein SAUR36</fullName>
    </submittedName>
</protein>
<reference evidence="3" key="1">
    <citation type="submission" date="2025-08" db="UniProtKB">
        <authorList>
            <consortium name="RefSeq"/>
        </authorList>
    </citation>
    <scope>IDENTIFICATION</scope>
</reference>
<evidence type="ECO:0000256" key="1">
    <source>
        <dbReference type="ARBA" id="ARBA00006974"/>
    </source>
</evidence>
<dbReference type="AlphaFoldDB" id="A0A8N4FAT4"/>
<name>A0A8N4FAT4_ELAGV</name>
<evidence type="ECO:0000313" key="3">
    <source>
        <dbReference type="RefSeq" id="XP_029124459.1"/>
    </source>
</evidence>
<proteinExistence type="inferred from homology"/>
<gene>
    <name evidence="3" type="primary">LOC109506728</name>
</gene>